<feature type="region of interest" description="Disordered" evidence="5">
    <location>
        <begin position="979"/>
        <end position="1017"/>
    </location>
</feature>
<dbReference type="InterPro" id="IPR001005">
    <property type="entry name" value="SANT/Myb"/>
</dbReference>
<name>A0A7S2SE20_9STRA</name>
<feature type="compositionally biased region" description="Polar residues" evidence="5">
    <location>
        <begin position="696"/>
        <end position="714"/>
    </location>
</feature>
<evidence type="ECO:0000256" key="3">
    <source>
        <dbReference type="ARBA" id="ARBA00023163"/>
    </source>
</evidence>
<dbReference type="GO" id="GO:0003677">
    <property type="term" value="F:DNA binding"/>
    <property type="evidence" value="ECO:0007669"/>
    <property type="project" value="UniProtKB-KW"/>
</dbReference>
<evidence type="ECO:0000256" key="5">
    <source>
        <dbReference type="SAM" id="MobiDB-lite"/>
    </source>
</evidence>
<feature type="region of interest" description="Disordered" evidence="5">
    <location>
        <begin position="286"/>
        <end position="310"/>
    </location>
</feature>
<proteinExistence type="predicted"/>
<keyword evidence="1" id="KW-0805">Transcription regulation</keyword>
<evidence type="ECO:0000256" key="4">
    <source>
        <dbReference type="ARBA" id="ARBA00023242"/>
    </source>
</evidence>
<organism evidence="7">
    <name type="scientific">Mucochytrium quahogii</name>
    <dbReference type="NCBI Taxonomy" id="96639"/>
    <lineage>
        <taxon>Eukaryota</taxon>
        <taxon>Sar</taxon>
        <taxon>Stramenopiles</taxon>
        <taxon>Bigyra</taxon>
        <taxon>Labyrinthulomycetes</taxon>
        <taxon>Thraustochytrida</taxon>
        <taxon>Thraustochytriidae</taxon>
        <taxon>Mucochytrium</taxon>
    </lineage>
</organism>
<reference evidence="7" key="1">
    <citation type="submission" date="2021-01" db="EMBL/GenBank/DDBJ databases">
        <authorList>
            <person name="Corre E."/>
            <person name="Pelletier E."/>
            <person name="Niang G."/>
            <person name="Scheremetjew M."/>
            <person name="Finn R."/>
            <person name="Kale V."/>
            <person name="Holt S."/>
            <person name="Cochrane G."/>
            <person name="Meng A."/>
            <person name="Brown T."/>
            <person name="Cohen L."/>
        </authorList>
    </citation>
    <scope>NUCLEOTIDE SEQUENCE</scope>
    <source>
        <strain evidence="7">NY070348D</strain>
    </source>
</reference>
<dbReference type="Gene3D" id="1.10.10.60">
    <property type="entry name" value="Homeodomain-like"/>
    <property type="match status" value="1"/>
</dbReference>
<dbReference type="InterPro" id="IPR017884">
    <property type="entry name" value="SANT_dom"/>
</dbReference>
<keyword evidence="2" id="KW-0238">DNA-binding</keyword>
<sequence>MHEVLLGSKAYGSGGSRTKNSSKMNADTWNQLEHTKFMEGLKLFQNDWQKVANHVGTKNKEQTQLHAQEHFKKLQEELSALRSFGQMAGQPGANEPVQTQSNKKPKARLILDRFQLSNRDDGTVLVNATVSLRGDFSAGLRHYILETPKIRLSVLLSVVDPLTNKLTPVPVSELPQFLGLLQEALPSIETKSLSGSFAFILFNPSVAGPQGFADFVCYFKLENHAFDVAPIQSEFIRIPMAIPKGTRPTIARTPSMGSRDAFISQQRMLQEHDLQQLLRNKQNALQQQLRAAQQSQNAADKQRQDQHRRLLAQAQAQAQFDAVAHQKRRLEAQVEAARLAHMQLQQSQYHQQKGSASAQSLLNQQMRSRGLATGMFAQNELLRSASGGSAHESTAAHSAAIQRAIQQQASLAQVKEREAHLDMLRKNVAMQKDQQQKDHLQKLEQIRKASALQAAKRVQEQQRLRAEQAAQAKLQKMRAKMAMVASKEVVSKQPIKPIEKSDLVIKYESKGPLWNKESAEKCRRVGPEELVAVSDIVPVQVEEEGKPFTIAWCTTLVLEGTIPASLKDSATPEGFIPLNVEAINTKDIKVELLDTATPCMNIKTRLGLVIFTLVRDARRKDQAGRQFKLMFRIGSHQKLTVFSPPMSVENRRIIQINVDRSRTVLPISVGNQDSSKAEARIRTGAEGSISLVNDGIKNTSEPNAIPGQSENSTKGVMKRRLSDSKLVLDAIKEGPPPRKRKKLVPIDEEYFAGTEDEIRDMVEDQLDNLNLSPEELCDKLCLPKHSVMTDWFQGLEDDSQDFKMISRAVRYWLKHINDGPPKNINETLPSAEQVRIRIQVSCAMKELGMDLGDIAINSLMKRPYVLYRWMDNIDDDDLLLLEASVVLSTWYMDKVEEASLKIPAEASKPFKSMYPEMIKYLEKHCPNKQDFWVQAAHNAKDTSFYLSMALKQHQTLADSYNSLANAVLALPPRVKPLIGKIPAGDGEGKPEGKKKTGPKKTKLDKKANDDTKEKRELELPKFPQNDRLMKVELSRSRLMRMVETVKRLDKCGVANEKIVEASLVLLQWKYPLTPRRPPGRPKETKGSYKWQGKKHAPSPGVSGGLAYETKEERSIRLKLVKYLKLRGITYDTAAVLMGLPNIFSLRKYLQGKDLSQPKVMDAAISAKDWYEQETLRMKK</sequence>
<evidence type="ECO:0000259" key="6">
    <source>
        <dbReference type="PROSITE" id="PS51293"/>
    </source>
</evidence>
<feature type="region of interest" description="Disordered" evidence="5">
    <location>
        <begin position="1075"/>
        <end position="1105"/>
    </location>
</feature>
<evidence type="ECO:0000313" key="7">
    <source>
        <dbReference type="EMBL" id="CAD9697363.1"/>
    </source>
</evidence>
<dbReference type="SUPFAM" id="SSF46689">
    <property type="entry name" value="Homeodomain-like"/>
    <property type="match status" value="1"/>
</dbReference>
<evidence type="ECO:0000256" key="1">
    <source>
        <dbReference type="ARBA" id="ARBA00023015"/>
    </source>
</evidence>
<feature type="region of interest" description="Disordered" evidence="5">
    <location>
        <begin position="694"/>
        <end position="718"/>
    </location>
</feature>
<dbReference type="PROSITE" id="PS51293">
    <property type="entry name" value="SANT"/>
    <property type="match status" value="1"/>
</dbReference>
<evidence type="ECO:0000256" key="2">
    <source>
        <dbReference type="ARBA" id="ARBA00023125"/>
    </source>
</evidence>
<dbReference type="CDD" id="cd00167">
    <property type="entry name" value="SANT"/>
    <property type="match status" value="1"/>
</dbReference>
<accession>A0A7S2SE20</accession>
<dbReference type="Pfam" id="PF00249">
    <property type="entry name" value="Myb_DNA-binding"/>
    <property type="match status" value="1"/>
</dbReference>
<gene>
    <name evidence="7" type="ORF">QSP1433_LOCUS13183</name>
</gene>
<keyword evidence="4" id="KW-0539">Nucleus</keyword>
<dbReference type="PANTHER" id="PTHR12802">
    <property type="entry name" value="SWI/SNF COMPLEX-RELATED"/>
    <property type="match status" value="1"/>
</dbReference>
<protein>
    <recommendedName>
        <fullName evidence="6">SANT domain-containing protein</fullName>
    </recommendedName>
</protein>
<dbReference type="SMART" id="SM00717">
    <property type="entry name" value="SANT"/>
    <property type="match status" value="1"/>
</dbReference>
<dbReference type="InterPro" id="IPR009057">
    <property type="entry name" value="Homeodomain-like_sf"/>
</dbReference>
<feature type="region of interest" description="Disordered" evidence="5">
    <location>
        <begin position="1"/>
        <end position="23"/>
    </location>
</feature>
<feature type="compositionally biased region" description="Basic and acidic residues" evidence="5">
    <location>
        <begin position="1004"/>
        <end position="1017"/>
    </location>
</feature>
<feature type="domain" description="SANT" evidence="6">
    <location>
        <begin position="27"/>
        <end position="75"/>
    </location>
</feature>
<feature type="compositionally biased region" description="Low complexity" evidence="5">
    <location>
        <begin position="286"/>
        <end position="299"/>
    </location>
</feature>
<dbReference type="EMBL" id="HBHK01020758">
    <property type="protein sequence ID" value="CAD9697363.1"/>
    <property type="molecule type" value="Transcribed_RNA"/>
</dbReference>
<dbReference type="AlphaFoldDB" id="A0A7S2SE20"/>
<keyword evidence="3" id="KW-0804">Transcription</keyword>